<feature type="transmembrane region" description="Helical" evidence="8">
    <location>
        <begin position="170"/>
        <end position="188"/>
    </location>
</feature>
<evidence type="ECO:0008006" key="11">
    <source>
        <dbReference type="Google" id="ProtNLM"/>
    </source>
</evidence>
<evidence type="ECO:0000256" key="8">
    <source>
        <dbReference type="SAM" id="Phobius"/>
    </source>
</evidence>
<accession>A0ABY2QJJ0</accession>
<name>A0ABY2QJJ0_9SPHN</name>
<evidence type="ECO:0000256" key="2">
    <source>
        <dbReference type="ARBA" id="ARBA00007430"/>
    </source>
</evidence>
<reference evidence="9 10" key="1">
    <citation type="submission" date="2019-04" db="EMBL/GenBank/DDBJ databases">
        <title>Microbes associate with the intestines of laboratory mice.</title>
        <authorList>
            <person name="Navarre W."/>
            <person name="Wong E."/>
            <person name="Huang K.C."/>
            <person name="Tropini C."/>
            <person name="Ng K."/>
            <person name="Yu B."/>
        </authorList>
    </citation>
    <scope>NUCLEOTIDE SEQUENCE [LARGE SCALE GENOMIC DNA]</scope>
    <source>
        <strain evidence="9 10">NM83_B4-11</strain>
    </source>
</reference>
<comment type="similarity">
    <text evidence="2">Belongs to the polysaccharide synthase family.</text>
</comment>
<dbReference type="Pfam" id="PF13440">
    <property type="entry name" value="Polysacc_synt_3"/>
    <property type="match status" value="1"/>
</dbReference>
<dbReference type="InterPro" id="IPR050833">
    <property type="entry name" value="Poly_Biosynth_Transport"/>
</dbReference>
<comment type="caution">
    <text evidence="9">The sequence shown here is derived from an EMBL/GenBank/DDBJ whole genome shotgun (WGS) entry which is preliminary data.</text>
</comment>
<feature type="transmembrane region" description="Helical" evidence="8">
    <location>
        <begin position="338"/>
        <end position="365"/>
    </location>
</feature>
<feature type="transmembrane region" description="Helical" evidence="8">
    <location>
        <begin position="371"/>
        <end position="389"/>
    </location>
</feature>
<keyword evidence="3" id="KW-1003">Cell membrane</keyword>
<feature type="transmembrane region" description="Helical" evidence="8">
    <location>
        <begin position="295"/>
        <end position="317"/>
    </location>
</feature>
<feature type="transmembrane region" description="Helical" evidence="8">
    <location>
        <begin position="489"/>
        <end position="506"/>
    </location>
</feature>
<sequence length="535" mass="57335">MEQQLHLADVRARRGRLAGRGRSPPERGQSAPGTGRSPRRRRPFRATAILIQGKESITVRLLRSGSIVLFSNCVDVAAVLVRNVLLARLLSVTEFGLAATFAILMTIVETFQNVGLNRLVVQDPRADDPAFVSNLHGAQIVVSFMATILLILVAFIFAAATNTISQTGDYLILTVVPLINAFTNLDIFRMQRDGHFAPQALRSLLSQPLGLLAILPAYWFFHDHRVALAAILTQQVSAVALSHVGVQQSYRVSFDGTIARHAFRFGWPLVVNGLLMFFILNGDRMIVLNRFGPEALGWFSAALMLTMIPSNLAAKSLQTLALPALAKTQARPQDHAHLYTVLIALSALLAMTLTVGALLLGAAVLDLLFGARFHAAAAYIVPLACLNALRLFRAAPAIAALASAETRSPLYTNIVRLAGVPAALAIAATTGRIDAMILAGIGAELAAAYCAGLFTNVPHGRMHDGYYATLALLAASITLVLLAHYVNGYYALLLAAPFAIVGLRLAGLTANRSSILAAIPRLGQHKAAEQSKIYP</sequence>
<evidence type="ECO:0000313" key="10">
    <source>
        <dbReference type="Proteomes" id="UP000308038"/>
    </source>
</evidence>
<feature type="region of interest" description="Disordered" evidence="7">
    <location>
        <begin position="16"/>
        <end position="40"/>
    </location>
</feature>
<keyword evidence="10" id="KW-1185">Reference proteome</keyword>
<feature type="transmembrane region" description="Helical" evidence="8">
    <location>
        <begin position="200"/>
        <end position="221"/>
    </location>
</feature>
<evidence type="ECO:0000256" key="3">
    <source>
        <dbReference type="ARBA" id="ARBA00022475"/>
    </source>
</evidence>
<proteinExistence type="inferred from homology"/>
<protein>
    <recommendedName>
        <fullName evidence="11">Polysaccharide biosynthesis protein</fullName>
    </recommendedName>
</protein>
<comment type="subcellular location">
    <subcellularLocation>
        <location evidence="1">Cell membrane</location>
        <topology evidence="1">Multi-pass membrane protein</topology>
    </subcellularLocation>
</comment>
<keyword evidence="5 8" id="KW-1133">Transmembrane helix</keyword>
<dbReference type="Proteomes" id="UP000308038">
    <property type="component" value="Unassembled WGS sequence"/>
</dbReference>
<gene>
    <name evidence="9" type="ORF">E5988_11030</name>
</gene>
<evidence type="ECO:0000256" key="4">
    <source>
        <dbReference type="ARBA" id="ARBA00022692"/>
    </source>
</evidence>
<feature type="transmembrane region" description="Helical" evidence="8">
    <location>
        <begin position="258"/>
        <end position="280"/>
    </location>
</feature>
<dbReference type="EMBL" id="SSTI01000007">
    <property type="protein sequence ID" value="THG39685.1"/>
    <property type="molecule type" value="Genomic_DNA"/>
</dbReference>
<dbReference type="PANTHER" id="PTHR30250:SF10">
    <property type="entry name" value="LIPOPOLYSACCHARIDE BIOSYNTHESIS PROTEIN WZXC"/>
    <property type="match status" value="1"/>
</dbReference>
<organism evidence="9 10">
    <name type="scientific">Sphingomonas olei</name>
    <dbReference type="NCBI Taxonomy" id="1886787"/>
    <lineage>
        <taxon>Bacteria</taxon>
        <taxon>Pseudomonadati</taxon>
        <taxon>Pseudomonadota</taxon>
        <taxon>Alphaproteobacteria</taxon>
        <taxon>Sphingomonadales</taxon>
        <taxon>Sphingomonadaceae</taxon>
        <taxon>Sphingomonas</taxon>
    </lineage>
</organism>
<keyword evidence="6 8" id="KW-0472">Membrane</keyword>
<feature type="transmembrane region" description="Helical" evidence="8">
    <location>
        <begin position="435"/>
        <end position="454"/>
    </location>
</feature>
<dbReference type="PANTHER" id="PTHR30250">
    <property type="entry name" value="PST FAMILY PREDICTED COLANIC ACID TRANSPORTER"/>
    <property type="match status" value="1"/>
</dbReference>
<keyword evidence="4 8" id="KW-0812">Transmembrane</keyword>
<evidence type="ECO:0000256" key="7">
    <source>
        <dbReference type="SAM" id="MobiDB-lite"/>
    </source>
</evidence>
<evidence type="ECO:0000256" key="6">
    <source>
        <dbReference type="ARBA" id="ARBA00023136"/>
    </source>
</evidence>
<evidence type="ECO:0000256" key="5">
    <source>
        <dbReference type="ARBA" id="ARBA00022989"/>
    </source>
</evidence>
<evidence type="ECO:0000256" key="1">
    <source>
        <dbReference type="ARBA" id="ARBA00004651"/>
    </source>
</evidence>
<feature type="transmembrane region" description="Helical" evidence="8">
    <location>
        <begin position="87"/>
        <end position="108"/>
    </location>
</feature>
<feature type="transmembrane region" description="Helical" evidence="8">
    <location>
        <begin position="466"/>
        <end position="483"/>
    </location>
</feature>
<feature type="transmembrane region" description="Helical" evidence="8">
    <location>
        <begin position="410"/>
        <end position="429"/>
    </location>
</feature>
<evidence type="ECO:0000313" key="9">
    <source>
        <dbReference type="EMBL" id="THG39685.1"/>
    </source>
</evidence>
<feature type="transmembrane region" description="Helical" evidence="8">
    <location>
        <begin position="140"/>
        <end position="164"/>
    </location>
</feature>